<dbReference type="GO" id="GO:0000166">
    <property type="term" value="F:nucleotide binding"/>
    <property type="evidence" value="ECO:0007669"/>
    <property type="project" value="InterPro"/>
</dbReference>
<accession>A0A4R1N7K3</accession>
<dbReference type="Gene3D" id="3.40.50.720">
    <property type="entry name" value="NAD(P)-binding Rossmann-like Domain"/>
    <property type="match status" value="1"/>
</dbReference>
<dbReference type="Gene3D" id="3.30.360.10">
    <property type="entry name" value="Dihydrodipicolinate Reductase, domain 2"/>
    <property type="match status" value="1"/>
</dbReference>
<name>A0A4R1N7K3_9GAMM</name>
<dbReference type="InterPro" id="IPR000683">
    <property type="entry name" value="Gfo/Idh/MocA-like_OxRdtase_N"/>
</dbReference>
<dbReference type="EMBL" id="SJOI01000001">
    <property type="protein sequence ID" value="TCL03274.1"/>
    <property type="molecule type" value="Genomic_DNA"/>
</dbReference>
<comment type="similarity">
    <text evidence="1">Belongs to the Gfo/Idh/MocA family.</text>
</comment>
<dbReference type="AlphaFoldDB" id="A0A4R1N7K3"/>
<keyword evidence="6" id="KW-1185">Reference proteome</keyword>
<dbReference type="InterPro" id="IPR036291">
    <property type="entry name" value="NAD(P)-bd_dom_sf"/>
</dbReference>
<dbReference type="PANTHER" id="PTHR22604">
    <property type="entry name" value="OXIDOREDUCTASES"/>
    <property type="match status" value="1"/>
</dbReference>
<proteinExistence type="inferred from homology"/>
<dbReference type="InterPro" id="IPR055170">
    <property type="entry name" value="GFO_IDH_MocA-like_dom"/>
</dbReference>
<dbReference type="PANTHER" id="PTHR22604:SF105">
    <property type="entry name" value="TRANS-1,2-DIHYDROBENZENE-1,2-DIOL DEHYDROGENASE"/>
    <property type="match status" value="1"/>
</dbReference>
<reference evidence="5 6" key="1">
    <citation type="submission" date="2019-02" db="EMBL/GenBank/DDBJ databases">
        <title>Investigation of anaerobic lignin degradation for improved lignocellulosic biofuels.</title>
        <authorList>
            <person name="Deangelis K."/>
        </authorList>
    </citation>
    <scope>NUCLEOTIDE SEQUENCE [LARGE SCALE GENOMIC DNA]</scope>
    <source>
        <strain evidence="5 6">159R</strain>
    </source>
</reference>
<dbReference type="Proteomes" id="UP000294555">
    <property type="component" value="Unassembled WGS sequence"/>
</dbReference>
<dbReference type="SUPFAM" id="SSF51735">
    <property type="entry name" value="NAD(P)-binding Rossmann-fold domains"/>
    <property type="match status" value="1"/>
</dbReference>
<comment type="caution">
    <text evidence="5">The sequence shown here is derived from an EMBL/GenBank/DDBJ whole genome shotgun (WGS) entry which is preliminary data.</text>
</comment>
<evidence type="ECO:0000313" key="5">
    <source>
        <dbReference type="EMBL" id="TCL03274.1"/>
    </source>
</evidence>
<organism evidence="5 6">
    <name type="scientific">Sodalis ligni</name>
    <dbReference type="NCBI Taxonomy" id="2697027"/>
    <lineage>
        <taxon>Bacteria</taxon>
        <taxon>Pseudomonadati</taxon>
        <taxon>Pseudomonadota</taxon>
        <taxon>Gammaproteobacteria</taxon>
        <taxon>Enterobacterales</taxon>
        <taxon>Bruguierivoracaceae</taxon>
        <taxon>Sodalis</taxon>
    </lineage>
</organism>
<evidence type="ECO:0000256" key="2">
    <source>
        <dbReference type="ARBA" id="ARBA00023002"/>
    </source>
</evidence>
<dbReference type="GO" id="GO:0016491">
    <property type="term" value="F:oxidoreductase activity"/>
    <property type="evidence" value="ECO:0007669"/>
    <property type="project" value="UniProtKB-KW"/>
</dbReference>
<evidence type="ECO:0000259" key="3">
    <source>
        <dbReference type="Pfam" id="PF01408"/>
    </source>
</evidence>
<dbReference type="SUPFAM" id="SSF55347">
    <property type="entry name" value="Glyceraldehyde-3-phosphate dehydrogenase-like, C-terminal domain"/>
    <property type="match status" value="1"/>
</dbReference>
<evidence type="ECO:0000256" key="1">
    <source>
        <dbReference type="ARBA" id="ARBA00010928"/>
    </source>
</evidence>
<dbReference type="Pfam" id="PF22725">
    <property type="entry name" value="GFO_IDH_MocA_C3"/>
    <property type="match status" value="1"/>
</dbReference>
<gene>
    <name evidence="5" type="ORF">EZJ58_1335</name>
</gene>
<protein>
    <submittedName>
        <fullName evidence="5">Putative dehydrogenase</fullName>
    </submittedName>
</protein>
<evidence type="ECO:0000313" key="6">
    <source>
        <dbReference type="Proteomes" id="UP000294555"/>
    </source>
</evidence>
<keyword evidence="2" id="KW-0560">Oxidoreductase</keyword>
<dbReference type="InterPro" id="IPR050984">
    <property type="entry name" value="Gfo/Idh/MocA_domain"/>
</dbReference>
<sequence>MKKSLGWGVLATGWIAELFTRDLVASGLNVAAVGSRSGKTADAFARRFGIPRAHGSYQALVTDPDVDIIYVATPHPQHAQAALLALEAGKHVLIEKPFTLNADEARTVVKRAREKNLVVLEAMWTRFLPHMKRIHEIIDSGVLGELRSVTAEHRQFLSTDPKHRLNAPELGGGALLDLGIYPLSFAFDILGAPTSITATARFKDTGVDAEIATIMQHRGGAISTSVSALDCAGPNAAAIYGSKARIVIAPVWYAPTSFRLEDYQGNVLEDYAETVAERGMQFQAFEMERLVRTGTASAIMPPDESVLIMETLDTIRKQIGLVYPGEDPGKDRQVQ</sequence>
<feature type="domain" description="Gfo/Idh/MocA-like oxidoreductase N-terminal" evidence="3">
    <location>
        <begin position="7"/>
        <end position="120"/>
    </location>
</feature>
<dbReference type="RefSeq" id="WP_132922161.1">
    <property type="nucleotide sequence ID" value="NZ_SJOI01000001.1"/>
</dbReference>
<feature type="domain" description="GFO/IDH/MocA-like oxidoreductase" evidence="4">
    <location>
        <begin position="132"/>
        <end position="246"/>
    </location>
</feature>
<dbReference type="OrthoDB" id="9801953at2"/>
<dbReference type="Pfam" id="PF01408">
    <property type="entry name" value="GFO_IDH_MocA"/>
    <property type="match status" value="1"/>
</dbReference>
<evidence type="ECO:0000259" key="4">
    <source>
        <dbReference type="Pfam" id="PF22725"/>
    </source>
</evidence>